<dbReference type="SUPFAM" id="SSF52540">
    <property type="entry name" value="P-loop containing nucleoside triphosphate hydrolases"/>
    <property type="match status" value="1"/>
</dbReference>
<evidence type="ECO:0000256" key="3">
    <source>
        <dbReference type="ARBA" id="ARBA00022840"/>
    </source>
</evidence>
<keyword evidence="6" id="KW-1185">Reference proteome</keyword>
<evidence type="ECO:0000313" key="5">
    <source>
        <dbReference type="EMBL" id="UYP48397.1"/>
    </source>
</evidence>
<dbReference type="InterPro" id="IPR003593">
    <property type="entry name" value="AAA+_ATPase"/>
</dbReference>
<dbReference type="Proteomes" id="UP001208689">
    <property type="component" value="Chromosome"/>
</dbReference>
<dbReference type="InterPro" id="IPR027417">
    <property type="entry name" value="P-loop_NTPase"/>
</dbReference>
<dbReference type="InterPro" id="IPR017911">
    <property type="entry name" value="MacB-like_ATP-bd"/>
</dbReference>
<sequence>MGITGRCSMENTATPADNILIVQNVEKIFNQGKRNEVYVLKGINFQMRLGDFFALMGPSGSGKSTLLNIVGGLLKSTTGSVSIKDTILNDLDDDSLTEMRSKHIGWIFQSFGLIDNLTALENVIIPLNLAGVYEEEAENRAKELLRIVGLEDRADHFPDGLSGGQQQRVAIARALANDPFILFADEPTGNLDTQTGLEIIELFKDLAKMGKAILMVTHDVSLAHASDQVFILRDGVVEKELEEITAL</sequence>
<keyword evidence="2" id="KW-0547">Nucleotide-binding</keyword>
<gene>
    <name evidence="5" type="ORF">NEF87_004682</name>
</gene>
<dbReference type="InterPro" id="IPR003439">
    <property type="entry name" value="ABC_transporter-like_ATP-bd"/>
</dbReference>
<accession>A0ABY6I1E7</accession>
<dbReference type="EMBL" id="CP104013">
    <property type="protein sequence ID" value="UYP48397.1"/>
    <property type="molecule type" value="Genomic_DNA"/>
</dbReference>
<proteinExistence type="predicted"/>
<dbReference type="InterPro" id="IPR017871">
    <property type="entry name" value="ABC_transporter-like_CS"/>
</dbReference>
<reference evidence="5" key="1">
    <citation type="submission" date="2022-09" db="EMBL/GenBank/DDBJ databases">
        <title>Actin cytoskeleton and complex cell architecture in an #Asgard archaeon.</title>
        <authorList>
            <person name="Ponce Toledo R.I."/>
            <person name="Schleper C."/>
            <person name="Rodrigues Oliveira T."/>
            <person name="Wollweber F."/>
            <person name="Xu J."/>
            <person name="Rittmann S."/>
            <person name="Klingl A."/>
            <person name="Pilhofer M."/>
        </authorList>
    </citation>
    <scope>NUCLEOTIDE SEQUENCE</scope>
    <source>
        <strain evidence="5">B-35</strain>
    </source>
</reference>
<organism evidence="5 6">
    <name type="scientific">Candidatus Lokiarchaeum ossiferum</name>
    <dbReference type="NCBI Taxonomy" id="2951803"/>
    <lineage>
        <taxon>Archaea</taxon>
        <taxon>Promethearchaeati</taxon>
        <taxon>Promethearchaeota</taxon>
        <taxon>Promethearchaeia</taxon>
        <taxon>Promethearchaeales</taxon>
        <taxon>Promethearchaeaceae</taxon>
        <taxon>Candidatus Lokiarchaeum</taxon>
    </lineage>
</organism>
<dbReference type="GO" id="GO:0005524">
    <property type="term" value="F:ATP binding"/>
    <property type="evidence" value="ECO:0007669"/>
    <property type="project" value="UniProtKB-KW"/>
</dbReference>
<dbReference type="SMART" id="SM00382">
    <property type="entry name" value="AAA"/>
    <property type="match status" value="1"/>
</dbReference>
<dbReference type="PANTHER" id="PTHR24220">
    <property type="entry name" value="IMPORT ATP-BINDING PROTEIN"/>
    <property type="match status" value="1"/>
</dbReference>
<dbReference type="Pfam" id="PF00005">
    <property type="entry name" value="ABC_tran"/>
    <property type="match status" value="1"/>
</dbReference>
<dbReference type="InterPro" id="IPR015854">
    <property type="entry name" value="ABC_transpr_LolD-like"/>
</dbReference>
<dbReference type="Gene3D" id="3.40.50.300">
    <property type="entry name" value="P-loop containing nucleotide triphosphate hydrolases"/>
    <property type="match status" value="1"/>
</dbReference>
<feature type="domain" description="AAA+ ATPase" evidence="4">
    <location>
        <begin position="49"/>
        <end position="236"/>
    </location>
</feature>
<protein>
    <submittedName>
        <fullName evidence="5">ABC transporter ATP-binding protein</fullName>
    </submittedName>
</protein>
<keyword evidence="1" id="KW-0813">Transport</keyword>
<evidence type="ECO:0000256" key="1">
    <source>
        <dbReference type="ARBA" id="ARBA00022448"/>
    </source>
</evidence>
<name>A0ABY6I1E7_9ARCH</name>
<evidence type="ECO:0000256" key="2">
    <source>
        <dbReference type="ARBA" id="ARBA00022741"/>
    </source>
</evidence>
<dbReference type="CDD" id="cd03255">
    <property type="entry name" value="ABC_MJ0796_LolCDE_FtsE"/>
    <property type="match status" value="1"/>
</dbReference>
<dbReference type="PROSITE" id="PS00211">
    <property type="entry name" value="ABC_TRANSPORTER_1"/>
    <property type="match status" value="1"/>
</dbReference>
<keyword evidence="3 5" id="KW-0067">ATP-binding</keyword>
<evidence type="ECO:0000259" key="4">
    <source>
        <dbReference type="SMART" id="SM00382"/>
    </source>
</evidence>
<evidence type="ECO:0000313" key="6">
    <source>
        <dbReference type="Proteomes" id="UP001208689"/>
    </source>
</evidence>